<dbReference type="AlphaFoldDB" id="A0A0M8MNH5"/>
<proteinExistence type="predicted"/>
<dbReference type="Pfam" id="PF11160">
    <property type="entry name" value="Hva1_TUDOR"/>
    <property type="match status" value="1"/>
</dbReference>
<dbReference type="EMBL" id="LAVO01000009">
    <property type="protein sequence ID" value="KOS10630.1"/>
    <property type="molecule type" value="Genomic_DNA"/>
</dbReference>
<sequence length="75" mass="8374">MSAPKALQKGDRVSWNTPQGRTQGRIVEKRTSDFTFADQDFIATEKEPAYIVESEKSGKKAAHQRAGLRKLPAKD</sequence>
<dbReference type="Gene3D" id="2.30.30.1060">
    <property type="match status" value="1"/>
</dbReference>
<keyword evidence="4" id="KW-1185">Reference proteome</keyword>
<evidence type="ECO:0000259" key="2">
    <source>
        <dbReference type="Pfam" id="PF11160"/>
    </source>
</evidence>
<accession>A0A0M8MNH5</accession>
<dbReference type="PATRIC" id="fig|84292.3.peg.1868"/>
<name>A0A0M8MNH5_9MICO</name>
<gene>
    <name evidence="3" type="ORF">XI38_09150</name>
</gene>
<organism evidence="3 4">
    <name type="scientific">Microbacterium aurantiacum</name>
    <dbReference type="NCBI Taxonomy" id="162393"/>
    <lineage>
        <taxon>Bacteria</taxon>
        <taxon>Bacillati</taxon>
        <taxon>Actinomycetota</taxon>
        <taxon>Actinomycetes</taxon>
        <taxon>Micrococcales</taxon>
        <taxon>Microbacteriaceae</taxon>
        <taxon>Microbacterium</taxon>
    </lineage>
</organism>
<feature type="region of interest" description="Disordered" evidence="1">
    <location>
        <begin position="1"/>
        <end position="23"/>
    </location>
</feature>
<dbReference type="KEGG" id="mcw:A8L33_14470"/>
<feature type="domain" description="Hypervirulence associated protein TUDOR" evidence="2">
    <location>
        <begin position="10"/>
        <end position="64"/>
    </location>
</feature>
<dbReference type="OrthoDB" id="71751at2"/>
<evidence type="ECO:0000313" key="4">
    <source>
        <dbReference type="Proteomes" id="UP000037737"/>
    </source>
</evidence>
<protein>
    <recommendedName>
        <fullName evidence="2">Hypervirulence associated protein TUDOR domain-containing protein</fullName>
    </recommendedName>
</protein>
<dbReference type="Proteomes" id="UP000037737">
    <property type="component" value="Unassembled WGS sequence"/>
</dbReference>
<dbReference type="InterPro" id="IPR021331">
    <property type="entry name" value="Hva1_TUDOR"/>
</dbReference>
<evidence type="ECO:0000313" key="3">
    <source>
        <dbReference type="EMBL" id="KOS10630.1"/>
    </source>
</evidence>
<comment type="caution">
    <text evidence="3">The sequence shown here is derived from an EMBL/GenBank/DDBJ whole genome shotgun (WGS) entry which is preliminary data.</text>
</comment>
<feature type="region of interest" description="Disordered" evidence="1">
    <location>
        <begin position="53"/>
        <end position="75"/>
    </location>
</feature>
<feature type="compositionally biased region" description="Basic residues" evidence="1">
    <location>
        <begin position="59"/>
        <end position="68"/>
    </location>
</feature>
<reference evidence="3" key="1">
    <citation type="submission" date="2015-04" db="EMBL/GenBank/DDBJ databases">
        <title>Complete genome sequence of Microbacterium chocolatum SIT 101, a bacterium enantioselectively hydrolyzing mesomeric diesters.</title>
        <authorList>
            <person name="Li X."/>
            <person name="Xu Y."/>
        </authorList>
    </citation>
    <scope>NUCLEOTIDE SEQUENCE [LARGE SCALE GENOMIC DNA]</scope>
    <source>
        <strain evidence="3">SIT 101</strain>
    </source>
</reference>
<evidence type="ECO:0000256" key="1">
    <source>
        <dbReference type="SAM" id="MobiDB-lite"/>
    </source>
</evidence>